<dbReference type="EMBL" id="FNBK01000037">
    <property type="protein sequence ID" value="SDG41956.1"/>
    <property type="molecule type" value="Genomic_DNA"/>
</dbReference>
<organism evidence="2 3">
    <name type="scientific">Halorientalis regularis</name>
    <dbReference type="NCBI Taxonomy" id="660518"/>
    <lineage>
        <taxon>Archaea</taxon>
        <taxon>Methanobacteriati</taxon>
        <taxon>Methanobacteriota</taxon>
        <taxon>Stenosarchaea group</taxon>
        <taxon>Halobacteria</taxon>
        <taxon>Halobacteriales</taxon>
        <taxon>Haloarculaceae</taxon>
        <taxon>Halorientalis</taxon>
    </lineage>
</organism>
<feature type="region of interest" description="Disordered" evidence="1">
    <location>
        <begin position="1"/>
        <end position="28"/>
    </location>
</feature>
<gene>
    <name evidence="2" type="ORF">SAMN05216218_1372</name>
</gene>
<feature type="region of interest" description="Disordered" evidence="1">
    <location>
        <begin position="253"/>
        <end position="274"/>
    </location>
</feature>
<name>A0A1G7U317_9EURY</name>
<dbReference type="AlphaFoldDB" id="A0A1G7U317"/>
<reference evidence="3" key="1">
    <citation type="submission" date="2016-10" db="EMBL/GenBank/DDBJ databases">
        <authorList>
            <person name="Varghese N."/>
            <person name="Submissions S."/>
        </authorList>
    </citation>
    <scope>NUCLEOTIDE SEQUENCE [LARGE SCALE GENOMIC DNA]</scope>
    <source>
        <strain evidence="3">IBRC-M 10760</strain>
    </source>
</reference>
<keyword evidence="3" id="KW-1185">Reference proteome</keyword>
<evidence type="ECO:0000313" key="2">
    <source>
        <dbReference type="EMBL" id="SDG41956.1"/>
    </source>
</evidence>
<protein>
    <submittedName>
        <fullName evidence="2">CodY helix-turn-helix domain-containing protein</fullName>
    </submittedName>
</protein>
<dbReference type="InterPro" id="IPR036390">
    <property type="entry name" value="WH_DNA-bd_sf"/>
</dbReference>
<accession>A0A1G7U317</accession>
<evidence type="ECO:0000256" key="1">
    <source>
        <dbReference type="SAM" id="MobiDB-lite"/>
    </source>
</evidence>
<sequence length="353" mass="39941">MTRGPDRKVTRSDVLAEVEPGKPETASTLADRLPCHRDTVFNRLKELHELDEVATKEAGGRSRVWWIPDPNTEISDSDIDPSDFQSTKDPKILRSLARAANRDEPLTSGNIADEVGETQDIVYNRLRKLEERGWVGSLKAGATSKVWWIERTEPPKSTQTQTTITISEALKSHLWEVKETVEGVDSLHEALLYILENPHDETRPVEGYDETLNDPIKVPEETLDEVRVLRDEISVQDYEAAIRKKANIERRDVGEEPVDVSGFPPEERTGPMYDMDTIKQGDVLKRRKEMFGPGGGSRTITRVVVSVEEEGVVAQLFDDPRTDEDIQNEFIPFDRIRDDDGGGNWEYDGSMVE</sequence>
<evidence type="ECO:0000313" key="3">
    <source>
        <dbReference type="Proteomes" id="UP000199076"/>
    </source>
</evidence>
<proteinExistence type="predicted"/>
<dbReference type="RefSeq" id="WP_175452970.1">
    <property type="nucleotide sequence ID" value="NZ_FNBK01000037.1"/>
</dbReference>
<dbReference type="OrthoDB" id="189973at2157"/>
<dbReference type="Proteomes" id="UP000199076">
    <property type="component" value="Unassembled WGS sequence"/>
</dbReference>
<dbReference type="SUPFAM" id="SSF46785">
    <property type="entry name" value="Winged helix' DNA-binding domain"/>
    <property type="match status" value="1"/>
</dbReference>
<feature type="compositionally biased region" description="Basic and acidic residues" evidence="1">
    <location>
        <begin position="1"/>
        <end position="11"/>
    </location>
</feature>